<feature type="domain" description="SGS" evidence="1">
    <location>
        <begin position="115"/>
        <end position="209"/>
    </location>
</feature>
<name>A0A553NYN8_TIGCA</name>
<dbReference type="PROSITE" id="PS51203">
    <property type="entry name" value="CS"/>
    <property type="match status" value="1"/>
</dbReference>
<dbReference type="STRING" id="6832.A0A553NYN8"/>
<dbReference type="Proteomes" id="UP000318571">
    <property type="component" value="Chromosome 9"/>
</dbReference>
<evidence type="ECO:0000313" key="4">
    <source>
        <dbReference type="Proteomes" id="UP000318571"/>
    </source>
</evidence>
<dbReference type="CDD" id="cd06466">
    <property type="entry name" value="p23_CS_SGT1_like"/>
    <property type="match status" value="1"/>
</dbReference>
<evidence type="ECO:0008006" key="5">
    <source>
        <dbReference type="Google" id="ProtNLM"/>
    </source>
</evidence>
<dbReference type="GO" id="GO:0005737">
    <property type="term" value="C:cytoplasm"/>
    <property type="evidence" value="ECO:0007669"/>
    <property type="project" value="UniProtKB-ARBA"/>
</dbReference>
<evidence type="ECO:0000259" key="2">
    <source>
        <dbReference type="PROSITE" id="PS51203"/>
    </source>
</evidence>
<dbReference type="InterPro" id="IPR019319">
    <property type="entry name" value="Plg-R(KT)"/>
</dbReference>
<protein>
    <recommendedName>
        <fullName evidence="5">CS domain-containing protein</fullName>
    </recommendedName>
</protein>
<dbReference type="InterPro" id="IPR008978">
    <property type="entry name" value="HSP20-like_chaperone"/>
</dbReference>
<comment type="caution">
    <text evidence="3">The sequence shown here is derived from an EMBL/GenBank/DDBJ whole genome shotgun (WGS) entry which is preliminary data.</text>
</comment>
<dbReference type="Pfam" id="PF05002">
    <property type="entry name" value="SGS"/>
    <property type="match status" value="1"/>
</dbReference>
<sequence>MAENKVKYDWYQTETHVVIEVRVKALAPDQVQVNLQATSVGVSAPIPERPGSEFVLDLDLAHPIVPERSSFKVLSTKLEIKLAKCTGQRWATLEGDGTEPLAAPQGAGGATAAAATAAAKYPSSSGKDWSKIEADIEHELEADKPEGEAALNSLFQKIYSEGTDEVKKAMNKSFSESGGTVLSTNWQDIAKDKVDARADLLISFTQITQNLPSSTMGGIMGKAMDDNLQKNQQFMLEMNRVTMERQIHMQNQMRERMAALQIAKAREMFVWLSSFYGISVAAMLKGFQSSKKPAVLVPLLPLTFLIGYQADLAYGTKLNRIKSEAENIMMFERDLIEIPTGLPSLSSLDVARLQMEEDAKYKATTPSTTQ</sequence>
<dbReference type="Pfam" id="PF10166">
    <property type="entry name" value="DUF2368"/>
    <property type="match status" value="1"/>
</dbReference>
<feature type="domain" description="CS" evidence="2">
    <location>
        <begin position="3"/>
        <end position="94"/>
    </location>
</feature>
<gene>
    <name evidence="3" type="ORF">TCAL_06128</name>
</gene>
<dbReference type="Gene3D" id="2.60.40.790">
    <property type="match status" value="1"/>
</dbReference>
<dbReference type="GO" id="GO:0051087">
    <property type="term" value="F:protein-folding chaperone binding"/>
    <property type="evidence" value="ECO:0007669"/>
    <property type="project" value="InterPro"/>
</dbReference>
<accession>A0A553NYN8</accession>
<dbReference type="InterPro" id="IPR007699">
    <property type="entry name" value="SGS_dom"/>
</dbReference>
<keyword evidence="4" id="KW-1185">Reference proteome</keyword>
<proteinExistence type="predicted"/>
<dbReference type="Pfam" id="PF04969">
    <property type="entry name" value="CS"/>
    <property type="match status" value="1"/>
</dbReference>
<dbReference type="AlphaFoldDB" id="A0A553NYN8"/>
<dbReference type="GO" id="GO:0005886">
    <property type="term" value="C:plasma membrane"/>
    <property type="evidence" value="ECO:0007669"/>
    <property type="project" value="InterPro"/>
</dbReference>
<dbReference type="SUPFAM" id="SSF49764">
    <property type="entry name" value="HSP20-like chaperones"/>
    <property type="match status" value="1"/>
</dbReference>
<organism evidence="3 4">
    <name type="scientific">Tigriopus californicus</name>
    <name type="common">Marine copepod</name>
    <dbReference type="NCBI Taxonomy" id="6832"/>
    <lineage>
        <taxon>Eukaryota</taxon>
        <taxon>Metazoa</taxon>
        <taxon>Ecdysozoa</taxon>
        <taxon>Arthropoda</taxon>
        <taxon>Crustacea</taxon>
        <taxon>Multicrustacea</taxon>
        <taxon>Hexanauplia</taxon>
        <taxon>Copepoda</taxon>
        <taxon>Harpacticoida</taxon>
        <taxon>Harpacticidae</taxon>
        <taxon>Tigriopus</taxon>
    </lineage>
</organism>
<evidence type="ECO:0000259" key="1">
    <source>
        <dbReference type="PROSITE" id="PS51048"/>
    </source>
</evidence>
<dbReference type="FunFam" id="2.60.40.790:FF:000012">
    <property type="entry name" value="SGT1 homolog, MIS12 kinetochore complex assembly cochaperone"/>
    <property type="match status" value="1"/>
</dbReference>
<reference evidence="3 4" key="1">
    <citation type="journal article" date="2018" name="Nat. Ecol. Evol.">
        <title>Genomic signatures of mitonuclear coevolution across populations of Tigriopus californicus.</title>
        <authorList>
            <person name="Barreto F.S."/>
            <person name="Watson E.T."/>
            <person name="Lima T.G."/>
            <person name="Willett C.S."/>
            <person name="Edmands S."/>
            <person name="Li W."/>
            <person name="Burton R.S."/>
        </authorList>
    </citation>
    <scope>NUCLEOTIDE SEQUENCE [LARGE SCALE GENOMIC DNA]</scope>
    <source>
        <strain evidence="3 4">San Diego</strain>
    </source>
</reference>
<dbReference type="InterPro" id="IPR044563">
    <property type="entry name" value="Sgt1-like"/>
</dbReference>
<evidence type="ECO:0000313" key="3">
    <source>
        <dbReference type="EMBL" id="TRY70534.1"/>
    </source>
</evidence>
<dbReference type="PROSITE" id="PS51048">
    <property type="entry name" value="SGS"/>
    <property type="match status" value="1"/>
</dbReference>
<dbReference type="InterPro" id="IPR007052">
    <property type="entry name" value="CS_dom"/>
</dbReference>
<dbReference type="PANTHER" id="PTHR45862">
    <property type="entry name" value="PROTEIN SGT1 HOMOLOG"/>
    <property type="match status" value="1"/>
</dbReference>
<dbReference type="EMBL" id="VCGU01000009">
    <property type="protein sequence ID" value="TRY70534.1"/>
    <property type="molecule type" value="Genomic_DNA"/>
</dbReference>